<dbReference type="AlphaFoldDB" id="A0A2K6UBM0"/>
<reference evidence="2" key="1">
    <citation type="submission" date="2025-08" db="UniProtKB">
        <authorList>
            <consortium name="Ensembl"/>
        </authorList>
    </citation>
    <scope>IDENTIFICATION</scope>
</reference>
<evidence type="ECO:0000313" key="2">
    <source>
        <dbReference type="Ensembl" id="ENSSBOP00000029301.1"/>
    </source>
</evidence>
<reference evidence="2" key="2">
    <citation type="submission" date="2025-09" db="UniProtKB">
        <authorList>
            <consortium name="Ensembl"/>
        </authorList>
    </citation>
    <scope>IDENTIFICATION</scope>
</reference>
<dbReference type="Proteomes" id="UP000233220">
    <property type="component" value="Unplaced"/>
</dbReference>
<sequence>MGVGSQGRCSRWSRILRGRDPSAERQHRARQPRGPREQAPRVSAPPRHLPAVFPQFALLPQSGPRLILCTCQWAHTSSPGTILPSSTFLTINLPATAGKVAGCEWGREGRFAHAEAPELAARAQMASFLRFSTKKNGVGCFLGRLPPGPSPGLTSQPDAEFETRHPALLTPGLLTPLPKSAARGMLAPTFAAPVRRPAPLPSPKDVPLQ</sequence>
<protein>
    <submittedName>
        <fullName evidence="2">Uncharacterized protein</fullName>
    </submittedName>
</protein>
<evidence type="ECO:0000256" key="1">
    <source>
        <dbReference type="SAM" id="MobiDB-lite"/>
    </source>
</evidence>
<feature type="compositionally biased region" description="Basic and acidic residues" evidence="1">
    <location>
        <begin position="17"/>
        <end position="26"/>
    </location>
</feature>
<name>A0A2K6UBM0_SAIBB</name>
<keyword evidence="3" id="KW-1185">Reference proteome</keyword>
<dbReference type="Ensembl" id="ENSSBOT00000046182.1">
    <property type="protein sequence ID" value="ENSSBOP00000029301.1"/>
    <property type="gene ID" value="ENSSBOG00000030988.1"/>
</dbReference>
<proteinExistence type="predicted"/>
<feature type="region of interest" description="Disordered" evidence="1">
    <location>
        <begin position="1"/>
        <end position="47"/>
    </location>
</feature>
<organism evidence="2 3">
    <name type="scientific">Saimiri boliviensis boliviensis</name>
    <name type="common">Bolivian squirrel monkey</name>
    <dbReference type="NCBI Taxonomy" id="39432"/>
    <lineage>
        <taxon>Eukaryota</taxon>
        <taxon>Metazoa</taxon>
        <taxon>Chordata</taxon>
        <taxon>Craniata</taxon>
        <taxon>Vertebrata</taxon>
        <taxon>Euteleostomi</taxon>
        <taxon>Mammalia</taxon>
        <taxon>Eutheria</taxon>
        <taxon>Euarchontoglires</taxon>
        <taxon>Primates</taxon>
        <taxon>Haplorrhini</taxon>
        <taxon>Platyrrhini</taxon>
        <taxon>Cebidae</taxon>
        <taxon>Saimiriinae</taxon>
        <taxon>Saimiri</taxon>
    </lineage>
</organism>
<evidence type="ECO:0000313" key="3">
    <source>
        <dbReference type="Proteomes" id="UP000233220"/>
    </source>
</evidence>
<dbReference type="OMA" id="QWAHTSS"/>
<dbReference type="GeneTree" id="ENSGT00390000001174"/>
<accession>A0A2K6UBM0</accession>